<evidence type="ECO:0000313" key="6">
    <source>
        <dbReference type="EMBL" id="EKF54580.1"/>
    </source>
</evidence>
<keyword evidence="2" id="KW-0479">Metal-binding</keyword>
<dbReference type="Proteomes" id="UP000007364">
    <property type="component" value="Unassembled WGS sequence"/>
</dbReference>
<gene>
    <name evidence="6" type="ORF">I215_11494</name>
</gene>
<dbReference type="InterPro" id="IPR012093">
    <property type="entry name" value="Pirin"/>
</dbReference>
<dbReference type="RefSeq" id="WP_008992138.1">
    <property type="nucleotide sequence ID" value="NZ_AMSG01000018.1"/>
</dbReference>
<comment type="similarity">
    <text evidence="1 3">Belongs to the pirin family.</text>
</comment>
<dbReference type="CDD" id="cd02910">
    <property type="entry name" value="cupin_Yhhw_N"/>
    <property type="match status" value="1"/>
</dbReference>
<dbReference type="Gene3D" id="2.60.120.10">
    <property type="entry name" value="Jelly Rolls"/>
    <property type="match status" value="2"/>
</dbReference>
<feature type="binding site" evidence="2">
    <location>
        <position position="60"/>
    </location>
    <ligand>
        <name>Fe cation</name>
        <dbReference type="ChEBI" id="CHEBI:24875"/>
    </ligand>
</feature>
<dbReference type="OrthoDB" id="321327at2"/>
<dbReference type="Pfam" id="PF02678">
    <property type="entry name" value="Pirin"/>
    <property type="match status" value="1"/>
</dbReference>
<feature type="binding site" evidence="2">
    <location>
        <position position="104"/>
    </location>
    <ligand>
        <name>Fe cation</name>
        <dbReference type="ChEBI" id="CHEBI:24875"/>
    </ligand>
</feature>
<evidence type="ECO:0000256" key="1">
    <source>
        <dbReference type="ARBA" id="ARBA00008416"/>
    </source>
</evidence>
<dbReference type="PIRSF" id="PIRSF006232">
    <property type="entry name" value="Pirin"/>
    <property type="match status" value="1"/>
</dbReference>
<keyword evidence="7" id="KW-1185">Reference proteome</keyword>
<evidence type="ECO:0000259" key="4">
    <source>
        <dbReference type="Pfam" id="PF02678"/>
    </source>
</evidence>
<dbReference type="PANTHER" id="PTHR43212">
    <property type="entry name" value="QUERCETIN 2,3-DIOXYGENASE"/>
    <property type="match status" value="1"/>
</dbReference>
<evidence type="ECO:0000256" key="3">
    <source>
        <dbReference type="RuleBase" id="RU003457"/>
    </source>
</evidence>
<evidence type="ECO:0000313" key="7">
    <source>
        <dbReference type="Proteomes" id="UP000007364"/>
    </source>
</evidence>
<comment type="caution">
    <text evidence="6">The sequence shown here is derived from an EMBL/GenBank/DDBJ whole genome shotgun (WGS) entry which is preliminary data.</text>
</comment>
<dbReference type="InterPro" id="IPR003829">
    <property type="entry name" value="Pirin_N_dom"/>
</dbReference>
<organism evidence="6 7">
    <name type="scientific">Galbibacter marinus</name>
    <dbReference type="NCBI Taxonomy" id="555500"/>
    <lineage>
        <taxon>Bacteria</taxon>
        <taxon>Pseudomonadati</taxon>
        <taxon>Bacteroidota</taxon>
        <taxon>Flavobacteriia</taxon>
        <taxon>Flavobacteriales</taxon>
        <taxon>Flavobacteriaceae</taxon>
        <taxon>Galbibacter</taxon>
    </lineage>
</organism>
<sequence>MTTILHKADSRGHANHGWLDSHHTFSFANYYDPKRMNFGVLRVLNDDVIAGGRGFGKHPHENMEIISIPLFGDLEHEDSMGNKEVIKEGDIQAMSAGTGVFHSEYNKNEDKEVHLLQIWILPKKRNIDPTYSQISMKLEDRKNKLQQIVSPNQDDAGVTINQNAWFNITELDKGNSIEYKLNDKTNGVYAFVIEGDASVNDQKLNRRDGLGIHEIETIDIKADSDTKVLIMEVPMTF</sequence>
<comment type="cofactor">
    <cofactor evidence="2">
        <name>Fe cation</name>
        <dbReference type="ChEBI" id="CHEBI:24875"/>
    </cofactor>
    <text evidence="2">Binds 1 Fe cation per subunit.</text>
</comment>
<dbReference type="eggNOG" id="COG1741">
    <property type="taxonomic scope" value="Bacteria"/>
</dbReference>
<feature type="binding site" evidence="2">
    <location>
        <position position="58"/>
    </location>
    <ligand>
        <name>Fe cation</name>
        <dbReference type="ChEBI" id="CHEBI:24875"/>
    </ligand>
</feature>
<dbReference type="AlphaFoldDB" id="K2PPU9"/>
<dbReference type="Pfam" id="PF17954">
    <property type="entry name" value="Pirin_C_2"/>
    <property type="match status" value="1"/>
</dbReference>
<evidence type="ECO:0000256" key="2">
    <source>
        <dbReference type="PIRSR" id="PIRSR006232-1"/>
    </source>
</evidence>
<dbReference type="InterPro" id="IPR041602">
    <property type="entry name" value="Quercetinase_C"/>
</dbReference>
<dbReference type="SUPFAM" id="SSF51182">
    <property type="entry name" value="RmlC-like cupins"/>
    <property type="match status" value="1"/>
</dbReference>
<protein>
    <submittedName>
        <fullName evidence="6">Pirin</fullName>
    </submittedName>
</protein>
<accession>K2PPU9</accession>
<dbReference type="PANTHER" id="PTHR43212:SF3">
    <property type="entry name" value="QUERCETIN 2,3-DIOXYGENASE"/>
    <property type="match status" value="1"/>
</dbReference>
<keyword evidence="2" id="KW-0408">Iron</keyword>
<dbReference type="STRING" id="555500.I215_11494"/>
<dbReference type="InterPro" id="IPR011051">
    <property type="entry name" value="RmlC_Cupin_sf"/>
</dbReference>
<feature type="domain" description="Pirin N-terminal" evidence="4">
    <location>
        <begin position="11"/>
        <end position="120"/>
    </location>
</feature>
<feature type="domain" description="Quercetin 2,3-dioxygenase C-terminal cupin" evidence="5">
    <location>
        <begin position="147"/>
        <end position="233"/>
    </location>
</feature>
<feature type="binding site" evidence="2">
    <location>
        <position position="102"/>
    </location>
    <ligand>
        <name>Fe cation</name>
        <dbReference type="ChEBI" id="CHEBI:24875"/>
    </ligand>
</feature>
<dbReference type="InterPro" id="IPR014710">
    <property type="entry name" value="RmlC-like_jellyroll"/>
</dbReference>
<name>K2PPU9_9FLAO</name>
<proteinExistence type="inferred from homology"/>
<reference evidence="6 7" key="1">
    <citation type="journal article" date="2012" name="J. Bacteriol.">
        <title>Genome Sequence of Galbibacter marinum Type Strain ck-I2-15.</title>
        <authorList>
            <person name="Lai Q."/>
            <person name="Li C."/>
            <person name="Shao Z."/>
        </authorList>
    </citation>
    <scope>NUCLEOTIDE SEQUENCE [LARGE SCALE GENOMIC DNA]</scope>
    <source>
        <strain evidence="7">ck-I2-15</strain>
    </source>
</reference>
<evidence type="ECO:0000259" key="5">
    <source>
        <dbReference type="Pfam" id="PF17954"/>
    </source>
</evidence>
<dbReference type="GO" id="GO:0046872">
    <property type="term" value="F:metal ion binding"/>
    <property type="evidence" value="ECO:0007669"/>
    <property type="project" value="UniProtKB-KW"/>
</dbReference>
<dbReference type="EMBL" id="AMSG01000018">
    <property type="protein sequence ID" value="EKF54580.1"/>
    <property type="molecule type" value="Genomic_DNA"/>
</dbReference>